<name>A0A9P1MAS2_9PEZI</name>
<dbReference type="Gene3D" id="1.10.8.270">
    <property type="entry name" value="putative rabgap domain of human tbc1 domain family member 14 like domains"/>
    <property type="match status" value="1"/>
</dbReference>
<evidence type="ECO:0000313" key="4">
    <source>
        <dbReference type="Proteomes" id="UP000838763"/>
    </source>
</evidence>
<comment type="caution">
    <text evidence="3">The sequence shown here is derived from an EMBL/GenBank/DDBJ whole genome shotgun (WGS) entry which is preliminary data.</text>
</comment>
<dbReference type="Gene3D" id="1.10.472.80">
    <property type="entry name" value="Ypt/Rab-GAP domain of gyp1p, domain 3"/>
    <property type="match status" value="1"/>
</dbReference>
<organism evidence="3 4">
    <name type="scientific">Parascedosporium putredinis</name>
    <dbReference type="NCBI Taxonomy" id="1442378"/>
    <lineage>
        <taxon>Eukaryota</taxon>
        <taxon>Fungi</taxon>
        <taxon>Dikarya</taxon>
        <taxon>Ascomycota</taxon>
        <taxon>Pezizomycotina</taxon>
        <taxon>Sordariomycetes</taxon>
        <taxon>Hypocreomycetidae</taxon>
        <taxon>Microascales</taxon>
        <taxon>Microascaceae</taxon>
        <taxon>Parascedosporium</taxon>
    </lineage>
</organism>
<gene>
    <name evidence="3" type="ORF">PPNO1_LOCUS5737</name>
</gene>
<evidence type="ECO:0000259" key="2">
    <source>
        <dbReference type="PROSITE" id="PS50086"/>
    </source>
</evidence>
<feature type="compositionally biased region" description="Low complexity" evidence="1">
    <location>
        <begin position="310"/>
        <end position="365"/>
    </location>
</feature>
<dbReference type="SUPFAM" id="SSF47923">
    <property type="entry name" value="Ypt/Rab-GAP domain of gyp1p"/>
    <property type="match status" value="2"/>
</dbReference>
<sequence length="736" mass="79998">MTASQASSHQSYLDDAAALSDVSHFEDISLDDAAVAAAAAAAAAGSGLAPPPPPCRLAAPSRGGPIKSYDPFYESRPRVVLVPGRGQWPRPQKPRLADPDAYPGRVPKFMPQREVGLGLSQQQQQQQQRPRQQQQDPPSPRSPGRLANGRSVSAHGSLDPPPRSPSFRRMPIQPSMSSTSLHLLHPRQRSPSPGFMLGPKDPNQILKPRRSSWQSNRERKTILELERECDDNEDDDDDIPDGLILDNEGGGGGGSSSGSRSKERRSVGNGTPAVATAHGSLRSATWKSDTALADHLAADPTNHHYPSPSPSASASASASSSSAPAAEDGSSGNHNNNNNNNNNNHPSPHNNNNQSPSSFPSPGQFAKGRAKSWNIAMASLSPEMKALTEKLEEHSDELVEKTWLGQDKRPATWDASRQAAFDPVHWEPKLRKHSRAQPHPALLAAPKDPAEERRHLRQYQQMMAQSAEADRRREATRSAVKTHRDHRADNLMHIWEEDLWWKGVPPRSRGVVWSRAIGNELGLSDLSYTAALKRARDARERVQAEKADPEDGRRAQWRGPLHESLIDVLSAYAMYRGDIGYISGCNSIAALLLLNLPNATDTFIALANTSAYNLVLQTVRDKSDGLHRHLTTQLAGEPDPDAFLGDVFTALFTTALAIDEAARLWDVYVFEGDAVLIRAAVALLLWEEGPLLAAREAADVRAVLAGSGAGAREKKALAEVGAEDRWMQAVREAGKA</sequence>
<proteinExistence type="predicted"/>
<dbReference type="SMART" id="SM00164">
    <property type="entry name" value="TBC"/>
    <property type="match status" value="1"/>
</dbReference>
<dbReference type="InterPro" id="IPR050302">
    <property type="entry name" value="Rab_GAP_TBC_domain"/>
</dbReference>
<feature type="compositionally biased region" description="Basic and acidic residues" evidence="1">
    <location>
        <begin position="216"/>
        <end position="226"/>
    </location>
</feature>
<evidence type="ECO:0000256" key="1">
    <source>
        <dbReference type="SAM" id="MobiDB-lite"/>
    </source>
</evidence>
<dbReference type="Gene3D" id="1.10.10.750">
    <property type="entry name" value="Ypt/Rab-GAP domain of gyp1p, domain 1"/>
    <property type="match status" value="1"/>
</dbReference>
<protein>
    <recommendedName>
        <fullName evidence="2">Rab-GAP TBC domain-containing protein</fullName>
    </recommendedName>
</protein>
<dbReference type="InterPro" id="IPR035969">
    <property type="entry name" value="Rab-GAP_TBC_sf"/>
</dbReference>
<reference evidence="3" key="1">
    <citation type="submission" date="2022-11" db="EMBL/GenBank/DDBJ databases">
        <authorList>
            <person name="Scott C."/>
            <person name="Bruce N."/>
        </authorList>
    </citation>
    <scope>NUCLEOTIDE SEQUENCE</scope>
</reference>
<feature type="compositionally biased region" description="Acidic residues" evidence="1">
    <location>
        <begin position="227"/>
        <end position="240"/>
    </location>
</feature>
<dbReference type="OrthoDB" id="289721at2759"/>
<dbReference type="InterPro" id="IPR000195">
    <property type="entry name" value="Rab-GAP-TBC_dom"/>
</dbReference>
<dbReference type="Proteomes" id="UP000838763">
    <property type="component" value="Unassembled WGS sequence"/>
</dbReference>
<dbReference type="PANTHER" id="PTHR47219">
    <property type="entry name" value="RAB GTPASE-ACTIVATING PROTEIN 1-LIKE"/>
    <property type="match status" value="1"/>
</dbReference>
<dbReference type="AlphaFoldDB" id="A0A9P1MAS2"/>
<feature type="compositionally biased region" description="Low complexity" evidence="1">
    <location>
        <begin position="120"/>
        <end position="136"/>
    </location>
</feature>
<feature type="domain" description="Rab-GAP TBC" evidence="2">
    <location>
        <begin position="503"/>
        <end position="672"/>
    </location>
</feature>
<dbReference type="GO" id="GO:0005096">
    <property type="term" value="F:GTPase activator activity"/>
    <property type="evidence" value="ECO:0007669"/>
    <property type="project" value="TreeGrafter"/>
</dbReference>
<dbReference type="PANTHER" id="PTHR47219:SF15">
    <property type="entry name" value="TBC1 DOMAIN FAMILY MEMBER 12 ISOFORM X1"/>
    <property type="match status" value="1"/>
</dbReference>
<dbReference type="EMBL" id="CALLCH030000015">
    <property type="protein sequence ID" value="CAI4216070.1"/>
    <property type="molecule type" value="Genomic_DNA"/>
</dbReference>
<dbReference type="PROSITE" id="PS50086">
    <property type="entry name" value="TBC_RABGAP"/>
    <property type="match status" value="1"/>
</dbReference>
<dbReference type="Pfam" id="PF00566">
    <property type="entry name" value="RabGAP-TBC"/>
    <property type="match status" value="1"/>
</dbReference>
<feature type="region of interest" description="Disordered" evidence="1">
    <location>
        <begin position="41"/>
        <end position="370"/>
    </location>
</feature>
<accession>A0A9P1MAS2</accession>
<keyword evidence="4" id="KW-1185">Reference proteome</keyword>
<dbReference type="GO" id="GO:0031267">
    <property type="term" value="F:small GTPase binding"/>
    <property type="evidence" value="ECO:0007669"/>
    <property type="project" value="TreeGrafter"/>
</dbReference>
<evidence type="ECO:0000313" key="3">
    <source>
        <dbReference type="EMBL" id="CAI4216070.1"/>
    </source>
</evidence>